<evidence type="ECO:0000256" key="2">
    <source>
        <dbReference type="ARBA" id="ARBA00008222"/>
    </source>
</evidence>
<dbReference type="Pfam" id="PF00612">
    <property type="entry name" value="IQ"/>
    <property type="match status" value="1"/>
</dbReference>
<evidence type="ECO:0000313" key="12">
    <source>
        <dbReference type="EMBL" id="EFA12916.2"/>
    </source>
</evidence>
<evidence type="ECO:0000256" key="10">
    <source>
        <dbReference type="SAM" id="Coils"/>
    </source>
</evidence>
<dbReference type="EMBL" id="KQ972213">
    <property type="protein sequence ID" value="EFA12916.2"/>
    <property type="molecule type" value="Genomic_DNA"/>
</dbReference>
<name>D7EJY3_TRICA</name>
<dbReference type="GO" id="GO:0031514">
    <property type="term" value="C:motile cilium"/>
    <property type="evidence" value="ECO:0000318"/>
    <property type="project" value="GO_Central"/>
</dbReference>
<evidence type="ECO:0000256" key="6">
    <source>
        <dbReference type="ARBA" id="ARBA00023069"/>
    </source>
</evidence>
<dbReference type="OrthoDB" id="10254713at2759"/>
<evidence type="ECO:0000256" key="4">
    <source>
        <dbReference type="ARBA" id="ARBA00022490"/>
    </source>
</evidence>
<evidence type="ECO:0000313" key="13">
    <source>
        <dbReference type="Proteomes" id="UP000007266"/>
    </source>
</evidence>
<dbReference type="InParanoid" id="D7EJY3"/>
<keyword evidence="5" id="KW-0282">Flagellum</keyword>
<comment type="subcellular location">
    <subcellularLocation>
        <location evidence="1">Cytoplasm</location>
        <location evidence="1">Cytoskeleton</location>
        <location evidence="1">Flagellum axoneme</location>
    </subcellularLocation>
</comment>
<dbReference type="PANTHER" id="PTHR14871">
    <property type="entry name" value="DYNEIN REGULATORY COMPLEX PROTEIN 9"/>
    <property type="match status" value="1"/>
</dbReference>
<feature type="region of interest" description="Disordered" evidence="11">
    <location>
        <begin position="396"/>
        <end position="415"/>
    </location>
</feature>
<dbReference type="OMA" id="QHNHIKS"/>
<sequence>MVKTSKNIWIPMQPTSEQVSLLSSAATLFSLHDLYDETDIKAINRSNVLFAYDAFKSSSSEDYDSETTLYKKSGSQTLRDRKWFKNACICVISDCYRMLSVIASAHKTESWQRKEEPLMYQTLEERFGFHTEENYGDFVLNANYTNLHKLQKDIKHVSKLLAELCDEIYIFHAAACLATYAEAYDKMKEEEMQFMAEYLKKEQYFQQLQRLLKTDKEDTLKQFEEMDKAVDEMTADLKDLMEYSSTCLKYTQKWQTSRQEQNSLTLERKENAYVSVIVGMDNKIQLEQVCHEDIERYYTLAKDDGLDEIQRWMDKYDQEYEEQEMKILKIKHNTQTVVEKKEKLQSLYEVREIEMADWLEYKRMKKEQEEEEALREWAATKIQAWWRLVMVRKKLGPFRKKKKGQKDKRKKSKRK</sequence>
<evidence type="ECO:0000256" key="7">
    <source>
        <dbReference type="ARBA" id="ARBA00023212"/>
    </source>
</evidence>
<keyword evidence="13" id="KW-1185">Reference proteome</keyword>
<dbReference type="SMR" id="D7EJY3"/>
<comment type="similarity">
    <text evidence="2">Belongs to the DRC9 family.</text>
</comment>
<evidence type="ECO:0000256" key="5">
    <source>
        <dbReference type="ARBA" id="ARBA00022846"/>
    </source>
</evidence>
<reference evidence="12 13" key="1">
    <citation type="journal article" date="2008" name="Nature">
        <title>The genome of the model beetle and pest Tribolium castaneum.</title>
        <authorList>
            <consortium name="Tribolium Genome Sequencing Consortium"/>
            <person name="Richards S."/>
            <person name="Gibbs R.A."/>
            <person name="Weinstock G.M."/>
            <person name="Brown S.J."/>
            <person name="Denell R."/>
            <person name="Beeman R.W."/>
            <person name="Gibbs R."/>
            <person name="Beeman R.W."/>
            <person name="Brown S.J."/>
            <person name="Bucher G."/>
            <person name="Friedrich M."/>
            <person name="Grimmelikhuijzen C.J."/>
            <person name="Klingler M."/>
            <person name="Lorenzen M."/>
            <person name="Richards S."/>
            <person name="Roth S."/>
            <person name="Schroder R."/>
            <person name="Tautz D."/>
            <person name="Zdobnov E.M."/>
            <person name="Muzny D."/>
            <person name="Gibbs R.A."/>
            <person name="Weinstock G.M."/>
            <person name="Attaway T."/>
            <person name="Bell S."/>
            <person name="Buhay C.J."/>
            <person name="Chandrabose M.N."/>
            <person name="Chavez D."/>
            <person name="Clerk-Blankenburg K.P."/>
            <person name="Cree A."/>
            <person name="Dao M."/>
            <person name="Davis C."/>
            <person name="Chacko J."/>
            <person name="Dinh H."/>
            <person name="Dugan-Rocha S."/>
            <person name="Fowler G."/>
            <person name="Garner T.T."/>
            <person name="Garnes J."/>
            <person name="Gnirke A."/>
            <person name="Hawes A."/>
            <person name="Hernandez J."/>
            <person name="Hines S."/>
            <person name="Holder M."/>
            <person name="Hume J."/>
            <person name="Jhangiani S.N."/>
            <person name="Joshi V."/>
            <person name="Khan Z.M."/>
            <person name="Jackson L."/>
            <person name="Kovar C."/>
            <person name="Kowis A."/>
            <person name="Lee S."/>
            <person name="Lewis L.R."/>
            <person name="Margolis J."/>
            <person name="Morgan M."/>
            <person name="Nazareth L.V."/>
            <person name="Nguyen N."/>
            <person name="Okwuonu G."/>
            <person name="Parker D."/>
            <person name="Richards S."/>
            <person name="Ruiz S.J."/>
            <person name="Santibanez J."/>
            <person name="Savard J."/>
            <person name="Scherer S.E."/>
            <person name="Schneider B."/>
            <person name="Sodergren E."/>
            <person name="Tautz D."/>
            <person name="Vattahil S."/>
            <person name="Villasana D."/>
            <person name="White C.S."/>
            <person name="Wright R."/>
            <person name="Park Y."/>
            <person name="Beeman R.W."/>
            <person name="Lord J."/>
            <person name="Oppert B."/>
            <person name="Lorenzen M."/>
            <person name="Brown S."/>
            <person name="Wang L."/>
            <person name="Savard J."/>
            <person name="Tautz D."/>
            <person name="Richards S."/>
            <person name="Weinstock G."/>
            <person name="Gibbs R.A."/>
            <person name="Liu Y."/>
            <person name="Worley K."/>
            <person name="Weinstock G."/>
            <person name="Elsik C.G."/>
            <person name="Reese J.T."/>
            <person name="Elhaik E."/>
            <person name="Landan G."/>
            <person name="Graur D."/>
            <person name="Arensburger P."/>
            <person name="Atkinson P."/>
            <person name="Beeman R.W."/>
            <person name="Beidler J."/>
            <person name="Brown S.J."/>
            <person name="Demuth J.P."/>
            <person name="Drury D.W."/>
            <person name="Du Y.Z."/>
            <person name="Fujiwara H."/>
            <person name="Lorenzen M."/>
            <person name="Maselli V."/>
            <person name="Osanai M."/>
            <person name="Park Y."/>
            <person name="Robertson H.M."/>
            <person name="Tu Z."/>
            <person name="Wang J.J."/>
            <person name="Wang S."/>
            <person name="Richards S."/>
            <person name="Song H."/>
            <person name="Zhang L."/>
            <person name="Sodergren E."/>
            <person name="Werner D."/>
            <person name="Stanke M."/>
            <person name="Morgenstern B."/>
            <person name="Solovyev V."/>
            <person name="Kosarev P."/>
            <person name="Brown G."/>
            <person name="Chen H.C."/>
            <person name="Ermolaeva O."/>
            <person name="Hlavina W."/>
            <person name="Kapustin Y."/>
            <person name="Kiryutin B."/>
            <person name="Kitts P."/>
            <person name="Maglott D."/>
            <person name="Pruitt K."/>
            <person name="Sapojnikov V."/>
            <person name="Souvorov A."/>
            <person name="Mackey A.J."/>
            <person name="Waterhouse R.M."/>
            <person name="Wyder S."/>
            <person name="Zdobnov E.M."/>
            <person name="Zdobnov E.M."/>
            <person name="Wyder S."/>
            <person name="Kriventseva E.V."/>
            <person name="Kadowaki T."/>
            <person name="Bork P."/>
            <person name="Aranda M."/>
            <person name="Bao R."/>
            <person name="Beermann A."/>
            <person name="Berns N."/>
            <person name="Bolognesi R."/>
            <person name="Bonneton F."/>
            <person name="Bopp D."/>
            <person name="Brown S.J."/>
            <person name="Bucher G."/>
            <person name="Butts T."/>
            <person name="Chaumot A."/>
            <person name="Denell R.E."/>
            <person name="Ferrier D.E."/>
            <person name="Friedrich M."/>
            <person name="Gordon C.M."/>
            <person name="Jindra M."/>
            <person name="Klingler M."/>
            <person name="Lan Q."/>
            <person name="Lattorff H.M."/>
            <person name="Laudet V."/>
            <person name="von Levetsow C."/>
            <person name="Liu Z."/>
            <person name="Lutz R."/>
            <person name="Lynch J.A."/>
            <person name="da Fonseca R.N."/>
            <person name="Posnien N."/>
            <person name="Reuter R."/>
            <person name="Roth S."/>
            <person name="Savard J."/>
            <person name="Schinko J.B."/>
            <person name="Schmitt C."/>
            <person name="Schoppmeier M."/>
            <person name="Schroder R."/>
            <person name="Shippy T.D."/>
            <person name="Simonnet F."/>
            <person name="Marques-Souza H."/>
            <person name="Tautz D."/>
            <person name="Tomoyasu Y."/>
            <person name="Trauner J."/>
            <person name="Van der Zee M."/>
            <person name="Vervoort M."/>
            <person name="Wittkopp N."/>
            <person name="Wimmer E.A."/>
            <person name="Yang X."/>
            <person name="Jones A.K."/>
            <person name="Sattelle D.B."/>
            <person name="Ebert P.R."/>
            <person name="Nelson D."/>
            <person name="Scott J.G."/>
            <person name="Beeman R.W."/>
            <person name="Muthukrishnan S."/>
            <person name="Kramer K.J."/>
            <person name="Arakane Y."/>
            <person name="Beeman R.W."/>
            <person name="Zhu Q."/>
            <person name="Hogenkamp D."/>
            <person name="Dixit R."/>
            <person name="Oppert B."/>
            <person name="Jiang H."/>
            <person name="Zou Z."/>
            <person name="Marshall J."/>
            <person name="Elpidina E."/>
            <person name="Vinokurov K."/>
            <person name="Oppert C."/>
            <person name="Zou Z."/>
            <person name="Evans J."/>
            <person name="Lu Z."/>
            <person name="Zhao P."/>
            <person name="Sumathipala N."/>
            <person name="Altincicek B."/>
            <person name="Vilcinskas A."/>
            <person name="Williams M."/>
            <person name="Hultmark D."/>
            <person name="Hetru C."/>
            <person name="Jiang H."/>
            <person name="Grimmelikhuijzen C.J."/>
            <person name="Hauser F."/>
            <person name="Cazzamali G."/>
            <person name="Williamson M."/>
            <person name="Park Y."/>
            <person name="Li B."/>
            <person name="Tanaka Y."/>
            <person name="Predel R."/>
            <person name="Neupert S."/>
            <person name="Schachtner J."/>
            <person name="Verleyen P."/>
            <person name="Raible F."/>
            <person name="Bork P."/>
            <person name="Friedrich M."/>
            <person name="Walden K.K."/>
            <person name="Robertson H.M."/>
            <person name="Angeli S."/>
            <person name="Foret S."/>
            <person name="Bucher G."/>
            <person name="Schuetz S."/>
            <person name="Maleszka R."/>
            <person name="Wimmer E.A."/>
            <person name="Beeman R.W."/>
            <person name="Lorenzen M."/>
            <person name="Tomoyasu Y."/>
            <person name="Miller S.C."/>
            <person name="Grossmann D."/>
            <person name="Bucher G."/>
        </authorList>
    </citation>
    <scope>NUCLEOTIDE SEQUENCE [LARGE SCALE GENOMIC DNA]</scope>
    <source>
        <strain evidence="12 13">Georgia GA2</strain>
    </source>
</reference>
<dbReference type="InterPro" id="IPR042618">
    <property type="entry name" value="IQCG"/>
</dbReference>
<feature type="coiled-coil region" evidence="10">
    <location>
        <begin position="306"/>
        <end position="333"/>
    </location>
</feature>
<evidence type="ECO:0000256" key="8">
    <source>
        <dbReference type="ARBA" id="ARBA00023273"/>
    </source>
</evidence>
<gene>
    <name evidence="12" type="primary">AUGUSTUS-3.0.2_06986</name>
    <name evidence="12" type="ORF">TcasGA2_TC006986</name>
</gene>
<keyword evidence="7" id="KW-0206">Cytoskeleton</keyword>
<keyword evidence="8" id="KW-0966">Cell projection</keyword>
<dbReference type="KEGG" id="tca:103312971"/>
<accession>D7EJY3</accession>
<protein>
    <recommendedName>
        <fullName evidence="3">Dynein regulatory complex protein 9</fullName>
    </recommendedName>
    <alternativeName>
        <fullName evidence="9">IQ domain-containing protein G</fullName>
    </alternativeName>
</protein>
<dbReference type="Proteomes" id="UP000007266">
    <property type="component" value="Unassembled WGS sequence"/>
</dbReference>
<dbReference type="PANTHER" id="PTHR14871:SF1">
    <property type="entry name" value="DYNEIN REGULATORY COMPLEX PROTEIN 9"/>
    <property type="match status" value="1"/>
</dbReference>
<evidence type="ECO:0000256" key="9">
    <source>
        <dbReference type="ARBA" id="ARBA00032183"/>
    </source>
</evidence>
<reference evidence="12 13" key="2">
    <citation type="journal article" date="2010" name="Nucleic Acids Res.">
        <title>BeetleBase in 2010: revisions to provide comprehensive genomic information for Tribolium castaneum.</title>
        <authorList>
            <person name="Kim H.S."/>
            <person name="Murphy T."/>
            <person name="Xia J."/>
            <person name="Caragea D."/>
            <person name="Park Y."/>
            <person name="Beeman R.W."/>
            <person name="Lorenzen M.D."/>
            <person name="Butcher S."/>
            <person name="Manak J.R."/>
            <person name="Brown S.J."/>
        </authorList>
    </citation>
    <scope>NUCLEOTIDE SEQUENCE [LARGE SCALE GENOMIC DNA]</scope>
    <source>
        <strain evidence="12 13">Georgia GA2</strain>
    </source>
</reference>
<keyword evidence="6" id="KW-0969">Cilium</keyword>
<keyword evidence="10" id="KW-0175">Coiled coil</keyword>
<evidence type="ECO:0000256" key="3">
    <source>
        <dbReference type="ARBA" id="ARBA00013738"/>
    </source>
</evidence>
<dbReference type="eggNOG" id="ENOG502QQR7">
    <property type="taxonomic scope" value="Eukaryota"/>
</dbReference>
<proteinExistence type="inferred from homology"/>
<dbReference type="HOGENOM" id="CLU_052522_1_1_1"/>
<dbReference type="STRING" id="7070.D7EJY3"/>
<dbReference type="PROSITE" id="PS50096">
    <property type="entry name" value="IQ"/>
    <property type="match status" value="1"/>
</dbReference>
<dbReference type="GO" id="GO:0005737">
    <property type="term" value="C:cytoplasm"/>
    <property type="evidence" value="ECO:0000318"/>
    <property type="project" value="GO_Central"/>
</dbReference>
<evidence type="ECO:0000256" key="1">
    <source>
        <dbReference type="ARBA" id="ARBA00004611"/>
    </source>
</evidence>
<dbReference type="CDD" id="cd23766">
    <property type="entry name" value="IQCG"/>
    <property type="match status" value="1"/>
</dbReference>
<evidence type="ECO:0000256" key="11">
    <source>
        <dbReference type="SAM" id="MobiDB-lite"/>
    </source>
</evidence>
<organism evidence="12 13">
    <name type="scientific">Tribolium castaneum</name>
    <name type="common">Red flour beetle</name>
    <dbReference type="NCBI Taxonomy" id="7070"/>
    <lineage>
        <taxon>Eukaryota</taxon>
        <taxon>Metazoa</taxon>
        <taxon>Ecdysozoa</taxon>
        <taxon>Arthropoda</taxon>
        <taxon>Hexapoda</taxon>
        <taxon>Insecta</taxon>
        <taxon>Pterygota</taxon>
        <taxon>Neoptera</taxon>
        <taxon>Endopterygota</taxon>
        <taxon>Coleoptera</taxon>
        <taxon>Polyphaga</taxon>
        <taxon>Cucujiformia</taxon>
        <taxon>Tenebrionidae</taxon>
        <taxon>Tenebrionidae incertae sedis</taxon>
        <taxon>Tribolium</taxon>
    </lineage>
</organism>
<dbReference type="FunCoup" id="D7EJY3">
    <property type="interactions" value="29"/>
</dbReference>
<dbReference type="AlphaFoldDB" id="D7EJY3"/>
<keyword evidence="4" id="KW-0963">Cytoplasm</keyword>
<dbReference type="GO" id="GO:0044782">
    <property type="term" value="P:cilium organization"/>
    <property type="evidence" value="ECO:0000318"/>
    <property type="project" value="GO_Central"/>
</dbReference>
<dbReference type="InterPro" id="IPR000048">
    <property type="entry name" value="IQ_motif_EF-hand-BS"/>
</dbReference>